<dbReference type="AlphaFoldDB" id="A0A162CAR5"/>
<evidence type="ECO:0000313" key="1">
    <source>
        <dbReference type="EMBL" id="KZS03001.1"/>
    </source>
</evidence>
<accession>A0A162CAR5</accession>
<sequence>MAFSRRHNVFGGDRKKAYACFVLKGVVRYFGEKEKKNHSGSNKIYLKAKKKKENPDGKIRGLVSAFLAEGMSVAAVRRPEKGRLEGKEELVSILFRPEFSGR</sequence>
<dbReference type="Proteomes" id="UP000076858">
    <property type="component" value="Unassembled WGS sequence"/>
</dbReference>
<organism evidence="1 2">
    <name type="scientific">Daphnia magna</name>
    <dbReference type="NCBI Taxonomy" id="35525"/>
    <lineage>
        <taxon>Eukaryota</taxon>
        <taxon>Metazoa</taxon>
        <taxon>Ecdysozoa</taxon>
        <taxon>Arthropoda</taxon>
        <taxon>Crustacea</taxon>
        <taxon>Branchiopoda</taxon>
        <taxon>Diplostraca</taxon>
        <taxon>Cladocera</taxon>
        <taxon>Anomopoda</taxon>
        <taxon>Daphniidae</taxon>
        <taxon>Daphnia</taxon>
    </lineage>
</organism>
<comment type="caution">
    <text evidence="1">The sequence shown here is derived from an EMBL/GenBank/DDBJ whole genome shotgun (WGS) entry which is preliminary data.</text>
</comment>
<gene>
    <name evidence="1" type="ORF">APZ42_034461</name>
</gene>
<dbReference type="EMBL" id="LRGB01003375">
    <property type="protein sequence ID" value="KZS03001.1"/>
    <property type="molecule type" value="Genomic_DNA"/>
</dbReference>
<evidence type="ECO:0000313" key="2">
    <source>
        <dbReference type="Proteomes" id="UP000076858"/>
    </source>
</evidence>
<reference evidence="1 2" key="1">
    <citation type="submission" date="2016-03" db="EMBL/GenBank/DDBJ databases">
        <title>EvidentialGene: Evidence-directed Construction of Genes on Genomes.</title>
        <authorList>
            <person name="Gilbert D.G."/>
            <person name="Choi J.-H."/>
            <person name="Mockaitis K."/>
            <person name="Colbourne J."/>
            <person name="Pfrender M."/>
        </authorList>
    </citation>
    <scope>NUCLEOTIDE SEQUENCE [LARGE SCALE GENOMIC DNA]</scope>
    <source>
        <strain evidence="1 2">Xinb3</strain>
        <tissue evidence="1">Complete organism</tissue>
    </source>
</reference>
<name>A0A162CAR5_9CRUS</name>
<protein>
    <submittedName>
        <fullName evidence="1">Uncharacterized protein</fullName>
    </submittedName>
</protein>
<keyword evidence="2" id="KW-1185">Reference proteome</keyword>
<proteinExistence type="predicted"/>